<name>A0A381U7G6_9ZZZZ</name>
<sequence length="266" mass="30811">MRDTSSSDSYYEEKNLLLNISGFEGPLDLLLTLAKEQKVDLLEISILELTDQYISFINQLDSADIELAADYLVMASWLAYLKSKLLLPPEEDDEPGAEELAAILSFRLRRLEAMRNAGANLMNRDRIGIQLYRRGMPEEGVVIKRYSQRDTMFDILKSYCDVRNRNFDSKMSFMVLPIYSIEDARHRLEKLIEHTLEWTNFLDFLPTNNDSSEESKIYRRSSVASIFSAALEFAKEEQVEINQNKNFGTIRLKKYYKGKEEKVISA</sequence>
<dbReference type="PANTHER" id="PTHR33969">
    <property type="entry name" value="SEGREGATION AND CONDENSATION PROTEIN A"/>
    <property type="match status" value="1"/>
</dbReference>
<dbReference type="PANTHER" id="PTHR33969:SF2">
    <property type="entry name" value="SEGREGATION AND CONDENSATION PROTEIN A"/>
    <property type="match status" value="1"/>
</dbReference>
<dbReference type="Pfam" id="PF02616">
    <property type="entry name" value="SMC_ScpA"/>
    <property type="match status" value="1"/>
</dbReference>
<reference evidence="1" key="1">
    <citation type="submission" date="2018-05" db="EMBL/GenBank/DDBJ databases">
        <authorList>
            <person name="Lanie J.A."/>
            <person name="Ng W.-L."/>
            <person name="Kazmierczak K.M."/>
            <person name="Andrzejewski T.M."/>
            <person name="Davidsen T.M."/>
            <person name="Wayne K.J."/>
            <person name="Tettelin H."/>
            <person name="Glass J.I."/>
            <person name="Rusch D."/>
            <person name="Podicherti R."/>
            <person name="Tsui H.-C.T."/>
            <person name="Winkler M.E."/>
        </authorList>
    </citation>
    <scope>NUCLEOTIDE SEQUENCE</scope>
</reference>
<dbReference type="Gene3D" id="6.10.250.2410">
    <property type="match status" value="1"/>
</dbReference>
<organism evidence="1">
    <name type="scientific">marine metagenome</name>
    <dbReference type="NCBI Taxonomy" id="408172"/>
    <lineage>
        <taxon>unclassified sequences</taxon>
        <taxon>metagenomes</taxon>
        <taxon>ecological metagenomes</taxon>
    </lineage>
</organism>
<dbReference type="InterPro" id="IPR003768">
    <property type="entry name" value="ScpA"/>
</dbReference>
<gene>
    <name evidence="1" type="ORF">METZ01_LOCUS75337</name>
</gene>
<proteinExistence type="predicted"/>
<evidence type="ECO:0000313" key="1">
    <source>
        <dbReference type="EMBL" id="SVA22483.1"/>
    </source>
</evidence>
<dbReference type="EMBL" id="UINC01005621">
    <property type="protein sequence ID" value="SVA22483.1"/>
    <property type="molecule type" value="Genomic_DNA"/>
</dbReference>
<protein>
    <recommendedName>
        <fullName evidence="2">Segregation/condensation protein A</fullName>
    </recommendedName>
</protein>
<dbReference type="AlphaFoldDB" id="A0A381U7G6"/>
<evidence type="ECO:0008006" key="2">
    <source>
        <dbReference type="Google" id="ProtNLM"/>
    </source>
</evidence>
<accession>A0A381U7G6</accession>